<protein>
    <recommendedName>
        <fullName evidence="10">Mannosyltransferase</fullName>
        <ecNumber evidence="10">2.4.1.-</ecNumber>
    </recommendedName>
</protein>
<dbReference type="AlphaFoldDB" id="A0A6B2L1M8"/>
<dbReference type="GO" id="GO:0005789">
    <property type="term" value="C:endoplasmic reticulum membrane"/>
    <property type="evidence" value="ECO:0007669"/>
    <property type="project" value="UniProtKB-SubCell"/>
</dbReference>
<comment type="subcellular location">
    <subcellularLocation>
        <location evidence="1 10">Endoplasmic reticulum membrane</location>
        <topology evidence="1 10">Multi-pass membrane protein</topology>
    </subcellularLocation>
</comment>
<comment type="pathway">
    <text evidence="2">Protein modification; protein glycosylation.</text>
</comment>
<dbReference type="PANTHER" id="PTHR22760">
    <property type="entry name" value="GLYCOSYLTRANSFERASE"/>
    <property type="match status" value="1"/>
</dbReference>
<dbReference type="EMBL" id="GIBP01001891">
    <property type="protein sequence ID" value="NDV30860.1"/>
    <property type="molecule type" value="Transcribed_RNA"/>
</dbReference>
<sequence length="525" mass="60385">MFVAFLVSQGLSVVFNSISDCDETFNYWEPTHFLQHGSGLQTWEYSPEYALRSYAYLYPQLLVGKLSSWATPSKIAQFYLIRLFLGLVSSLGMTYLCVSIKERYGKDLAFYTFLFLLFSTGIYIAGTAFLPSSFAMYCLMVCQAAWIRKNPNYSLCIFCVALCSIAGWPFAALVGVPLALQIMWKKGLVFFVTRSVLWGSLCLGVCGVIDYCYYQKPVIAAWNILKYNVFESHGGPELYGVEPWFFYIMNAFLNFNFVLFLAFLAIPTIVISALCKSKGQQGYGLENFLHHCSFPLWFIFMSSIPHKEERFLFVVYPHLCFSAALTLTSISNFLKSFKKTNKLASAFILLLIVSMSVISVSRTVSLYQNYSAPIHIYKQLSGELTQNHFPYEKQVNVCVGGEWYRFPNSYFLPSRHHNLTFIYDGPTGQLPQYYPSTASQISPNFNDLNKEEPSRYIPLDQCHYIVDRLPKESIFEKYDQAKWETILSEPFLDAPNSHKLFRAFYVPYLSQKKNTWSSYFVLRKI</sequence>
<dbReference type="GO" id="GO:0006487">
    <property type="term" value="P:protein N-linked glycosylation"/>
    <property type="evidence" value="ECO:0007669"/>
    <property type="project" value="TreeGrafter"/>
</dbReference>
<organism evidence="11">
    <name type="scientific">Arcella intermedia</name>
    <dbReference type="NCBI Taxonomy" id="1963864"/>
    <lineage>
        <taxon>Eukaryota</taxon>
        <taxon>Amoebozoa</taxon>
        <taxon>Tubulinea</taxon>
        <taxon>Elardia</taxon>
        <taxon>Arcellinida</taxon>
        <taxon>Sphaerothecina</taxon>
        <taxon>Arcellidae</taxon>
        <taxon>Arcella</taxon>
    </lineage>
</organism>
<feature type="transmembrane region" description="Helical" evidence="10">
    <location>
        <begin position="188"/>
        <end position="211"/>
    </location>
</feature>
<keyword evidence="8 10" id="KW-1133">Transmembrane helix</keyword>
<evidence type="ECO:0000256" key="8">
    <source>
        <dbReference type="ARBA" id="ARBA00022989"/>
    </source>
</evidence>
<reference evidence="11" key="1">
    <citation type="journal article" date="2020" name="J. Eukaryot. Microbiol.">
        <title>De novo Sequencing, Assembly and Annotation of the Transcriptome for the Free-Living Testate Amoeba Arcella intermedia.</title>
        <authorList>
            <person name="Ribeiro G.M."/>
            <person name="Porfirio-Sousa A.L."/>
            <person name="Maurer-Alcala X.X."/>
            <person name="Katz L.A."/>
            <person name="Lahr D.J.G."/>
        </authorList>
    </citation>
    <scope>NUCLEOTIDE SEQUENCE</scope>
</reference>
<feature type="transmembrane region" description="Helical" evidence="10">
    <location>
        <begin position="79"/>
        <end position="98"/>
    </location>
</feature>
<feature type="transmembrane region" description="Helical" evidence="10">
    <location>
        <begin position="287"/>
        <end position="305"/>
    </location>
</feature>
<evidence type="ECO:0000256" key="1">
    <source>
        <dbReference type="ARBA" id="ARBA00004477"/>
    </source>
</evidence>
<feature type="transmembrane region" description="Helical" evidence="10">
    <location>
        <begin position="244"/>
        <end position="275"/>
    </location>
</feature>
<feature type="transmembrane region" description="Helical" evidence="10">
    <location>
        <begin position="311"/>
        <end position="334"/>
    </location>
</feature>
<evidence type="ECO:0000256" key="7">
    <source>
        <dbReference type="ARBA" id="ARBA00022824"/>
    </source>
</evidence>
<accession>A0A6B2L1M8</accession>
<dbReference type="InterPro" id="IPR005599">
    <property type="entry name" value="GPI_mannosylTrfase"/>
</dbReference>
<keyword evidence="6 10" id="KW-0812">Transmembrane</keyword>
<dbReference type="UniPathway" id="UPA00378"/>
<keyword evidence="4 10" id="KW-0328">Glycosyltransferase</keyword>
<dbReference type="Pfam" id="PF03901">
    <property type="entry name" value="Glyco_transf_22"/>
    <property type="match status" value="1"/>
</dbReference>
<comment type="similarity">
    <text evidence="3 10">Belongs to the glycosyltransferase 22 family.</text>
</comment>
<evidence type="ECO:0000256" key="4">
    <source>
        <dbReference type="ARBA" id="ARBA00022676"/>
    </source>
</evidence>
<evidence type="ECO:0000256" key="5">
    <source>
        <dbReference type="ARBA" id="ARBA00022679"/>
    </source>
</evidence>
<feature type="transmembrane region" description="Helical" evidence="10">
    <location>
        <begin position="346"/>
        <end position="367"/>
    </location>
</feature>
<dbReference type="EC" id="2.4.1.-" evidence="10"/>
<name>A0A6B2L1M8_9EUKA</name>
<evidence type="ECO:0000256" key="2">
    <source>
        <dbReference type="ARBA" id="ARBA00004922"/>
    </source>
</evidence>
<keyword evidence="7 10" id="KW-0256">Endoplasmic reticulum</keyword>
<evidence type="ECO:0000256" key="10">
    <source>
        <dbReference type="RuleBase" id="RU363075"/>
    </source>
</evidence>
<dbReference type="PANTHER" id="PTHR22760:SF2">
    <property type="entry name" value="ALPHA-1,2-MANNOSYLTRANSFERASE ALG9"/>
    <property type="match status" value="1"/>
</dbReference>
<feature type="transmembrane region" description="Helical" evidence="10">
    <location>
        <begin position="110"/>
        <end position="132"/>
    </location>
</feature>
<evidence type="ECO:0000256" key="9">
    <source>
        <dbReference type="ARBA" id="ARBA00023136"/>
    </source>
</evidence>
<evidence type="ECO:0000313" key="11">
    <source>
        <dbReference type="EMBL" id="NDV30860.1"/>
    </source>
</evidence>
<keyword evidence="5" id="KW-0808">Transferase</keyword>
<evidence type="ECO:0000256" key="3">
    <source>
        <dbReference type="ARBA" id="ARBA00007063"/>
    </source>
</evidence>
<proteinExistence type="inferred from homology"/>
<keyword evidence="9 10" id="KW-0472">Membrane</keyword>
<dbReference type="GO" id="GO:0000026">
    <property type="term" value="F:alpha-1,2-mannosyltransferase activity"/>
    <property type="evidence" value="ECO:0007669"/>
    <property type="project" value="TreeGrafter"/>
</dbReference>
<evidence type="ECO:0000256" key="6">
    <source>
        <dbReference type="ARBA" id="ARBA00022692"/>
    </source>
</evidence>
<feature type="transmembrane region" description="Helical" evidence="10">
    <location>
        <begin position="152"/>
        <end position="176"/>
    </location>
</feature>